<dbReference type="EMBL" id="MQWD01000001">
    <property type="protein sequence ID" value="PAP77159.1"/>
    <property type="molecule type" value="Genomic_DNA"/>
</dbReference>
<dbReference type="SUPFAM" id="SSF52266">
    <property type="entry name" value="SGNH hydrolase"/>
    <property type="match status" value="1"/>
</dbReference>
<accession>A0A271J374</accession>
<sequence>MAASELWKRIGWGLALVALVVAGDRALAAGLHAAVMSTGNRFAVLYRGEAPGGVLILGNSRALNTFHQPTLAGLLNVPVFNASYNGMSTELSEVVLYDYVDRNPDPELVVIEVTGVGADDDQVRDFFPFAAESERLRTYLSQTLPPRVATARRLLGLYNYNGEMLYRSLAAGASDQGTINRYKISPALVAAAERQEVAETRLRPENLAALGRMIAFCGERRIPVRLVVGPYLPAFRSKMTTYDAWVDAVSDGVGGVPIWDYSQAVTDVTAFADRVHLNYRGARLLAPRLFEDGLFDPAVAVPPAAVPPSPDVPVDP</sequence>
<dbReference type="RefSeq" id="WP_095510825.1">
    <property type="nucleotide sequence ID" value="NZ_MQWD01000001.1"/>
</dbReference>
<dbReference type="AlphaFoldDB" id="A0A271J374"/>
<proteinExistence type="predicted"/>
<dbReference type="Proteomes" id="UP000216339">
    <property type="component" value="Unassembled WGS sequence"/>
</dbReference>
<protein>
    <submittedName>
        <fullName evidence="1">Uncharacterized protein</fullName>
    </submittedName>
</protein>
<reference evidence="1 2" key="1">
    <citation type="submission" date="2016-11" db="EMBL/GenBank/DDBJ databases">
        <title>Study of marine rhodopsin-containing bacteria.</title>
        <authorList>
            <person name="Yoshizawa S."/>
            <person name="Kumagai Y."/>
            <person name="Kogure K."/>
        </authorList>
    </citation>
    <scope>NUCLEOTIDE SEQUENCE [LARGE SCALE GENOMIC DNA]</scope>
    <source>
        <strain evidence="1 2">SAORIC-28</strain>
    </source>
</reference>
<name>A0A271J374_9BACT</name>
<organism evidence="1 2">
    <name type="scientific">Rubrivirga marina</name>
    <dbReference type="NCBI Taxonomy" id="1196024"/>
    <lineage>
        <taxon>Bacteria</taxon>
        <taxon>Pseudomonadati</taxon>
        <taxon>Rhodothermota</taxon>
        <taxon>Rhodothermia</taxon>
        <taxon>Rhodothermales</taxon>
        <taxon>Rubricoccaceae</taxon>
        <taxon>Rubrivirga</taxon>
    </lineage>
</organism>
<gene>
    <name evidence="1" type="ORF">BSZ37_12325</name>
</gene>
<comment type="caution">
    <text evidence="1">The sequence shown here is derived from an EMBL/GenBank/DDBJ whole genome shotgun (WGS) entry which is preliminary data.</text>
</comment>
<evidence type="ECO:0000313" key="2">
    <source>
        <dbReference type="Proteomes" id="UP000216339"/>
    </source>
</evidence>
<dbReference type="OrthoDB" id="645964at2"/>
<evidence type="ECO:0000313" key="1">
    <source>
        <dbReference type="EMBL" id="PAP77159.1"/>
    </source>
</evidence>
<keyword evidence="2" id="KW-1185">Reference proteome</keyword>